<protein>
    <submittedName>
        <fullName evidence="2">Uncharacterized protein</fullName>
    </submittedName>
</protein>
<accession>A0AAE0YU57</accession>
<sequence>METKISCPISYHDNDRKTHRLYDTSGILRATGNDPSIVIEDPSEPLPASAMQGFLGSTSRDHLRPGLAPEASA</sequence>
<reference evidence="2" key="1">
    <citation type="journal article" date="2023" name="G3 (Bethesda)">
        <title>A reference genome for the long-term kleptoplast-retaining sea slug Elysia crispata morphotype clarki.</title>
        <authorList>
            <person name="Eastman K.E."/>
            <person name="Pendleton A.L."/>
            <person name="Shaikh M.A."/>
            <person name="Suttiyut T."/>
            <person name="Ogas R."/>
            <person name="Tomko P."/>
            <person name="Gavelis G."/>
            <person name="Widhalm J.R."/>
            <person name="Wisecaver J.H."/>
        </authorList>
    </citation>
    <scope>NUCLEOTIDE SEQUENCE</scope>
    <source>
        <strain evidence="2">ECLA1</strain>
    </source>
</reference>
<gene>
    <name evidence="2" type="ORF">RRG08_047445</name>
</gene>
<comment type="caution">
    <text evidence="2">The sequence shown here is derived from an EMBL/GenBank/DDBJ whole genome shotgun (WGS) entry which is preliminary data.</text>
</comment>
<evidence type="ECO:0000313" key="3">
    <source>
        <dbReference type="Proteomes" id="UP001283361"/>
    </source>
</evidence>
<name>A0AAE0YU57_9GAST</name>
<evidence type="ECO:0000313" key="2">
    <source>
        <dbReference type="EMBL" id="KAK3757254.1"/>
    </source>
</evidence>
<dbReference type="Proteomes" id="UP001283361">
    <property type="component" value="Unassembled WGS sequence"/>
</dbReference>
<dbReference type="AlphaFoldDB" id="A0AAE0YU57"/>
<evidence type="ECO:0000256" key="1">
    <source>
        <dbReference type="SAM" id="MobiDB-lite"/>
    </source>
</evidence>
<proteinExistence type="predicted"/>
<dbReference type="EMBL" id="JAWDGP010005399">
    <property type="protein sequence ID" value="KAK3757254.1"/>
    <property type="molecule type" value="Genomic_DNA"/>
</dbReference>
<keyword evidence="3" id="KW-1185">Reference proteome</keyword>
<organism evidence="2 3">
    <name type="scientific">Elysia crispata</name>
    <name type="common">lettuce slug</name>
    <dbReference type="NCBI Taxonomy" id="231223"/>
    <lineage>
        <taxon>Eukaryota</taxon>
        <taxon>Metazoa</taxon>
        <taxon>Spiralia</taxon>
        <taxon>Lophotrochozoa</taxon>
        <taxon>Mollusca</taxon>
        <taxon>Gastropoda</taxon>
        <taxon>Heterobranchia</taxon>
        <taxon>Euthyneura</taxon>
        <taxon>Panpulmonata</taxon>
        <taxon>Sacoglossa</taxon>
        <taxon>Placobranchoidea</taxon>
        <taxon>Plakobranchidae</taxon>
        <taxon>Elysia</taxon>
    </lineage>
</organism>
<feature type="region of interest" description="Disordered" evidence="1">
    <location>
        <begin position="49"/>
        <end position="73"/>
    </location>
</feature>